<keyword evidence="2" id="KW-0812">Transmembrane</keyword>
<keyword evidence="4" id="KW-1185">Reference proteome</keyword>
<evidence type="ECO:0000313" key="4">
    <source>
        <dbReference type="Proteomes" id="UP000217343"/>
    </source>
</evidence>
<dbReference type="AlphaFoldDB" id="A0A250K0T9"/>
<feature type="region of interest" description="Disordered" evidence="1">
    <location>
        <begin position="45"/>
        <end position="66"/>
    </location>
</feature>
<keyword evidence="2" id="KW-1133">Transmembrane helix</keyword>
<name>A0A250K0T9_9BACT</name>
<evidence type="ECO:0000313" key="3">
    <source>
        <dbReference type="EMBL" id="ATB49201.1"/>
    </source>
</evidence>
<gene>
    <name evidence="3" type="ORF">MYMAC_004842</name>
</gene>
<accession>A0A250K0T9</accession>
<protein>
    <recommendedName>
        <fullName evidence="5">DUF1634 domain-containing protein</fullName>
    </recommendedName>
</protein>
<evidence type="ECO:0000256" key="2">
    <source>
        <dbReference type="SAM" id="Phobius"/>
    </source>
</evidence>
<dbReference type="EMBL" id="CP022203">
    <property type="protein sequence ID" value="ATB49201.1"/>
    <property type="molecule type" value="Genomic_DNA"/>
</dbReference>
<feature type="transmembrane region" description="Helical" evidence="2">
    <location>
        <begin position="119"/>
        <end position="140"/>
    </location>
</feature>
<dbReference type="Proteomes" id="UP000217343">
    <property type="component" value="Chromosome"/>
</dbReference>
<feature type="transmembrane region" description="Helical" evidence="2">
    <location>
        <begin position="147"/>
        <end position="165"/>
    </location>
</feature>
<proteinExistence type="predicted"/>
<sequence length="167" mass="17213">MAEHPEVSEPEEERAARASISAATAEPEAIARNVAVTGGAASLAPPMDGAPLAQPDVGPAEQAQQHHRERAVVGDRWIARVLRVGAVVSGGMFVLSLGLEALPQSERVHVSIDLLRKGAASLLLVTPVARLAVAGTLLGLRGEWRYMAMAAGVLGLLALAVGTGIHA</sequence>
<feature type="region of interest" description="Disordered" evidence="1">
    <location>
        <begin position="1"/>
        <end position="24"/>
    </location>
</feature>
<reference evidence="3 4" key="1">
    <citation type="submission" date="2017-06" db="EMBL/GenBank/DDBJ databases">
        <title>Sequencing and comparative analysis of myxobacterial genomes.</title>
        <authorList>
            <person name="Rupp O."/>
            <person name="Goesmann A."/>
            <person name="Sogaard-Andersen L."/>
        </authorList>
    </citation>
    <scope>NUCLEOTIDE SEQUENCE [LARGE SCALE GENOMIC DNA]</scope>
    <source>
        <strain evidence="3 4">DSM 14697</strain>
    </source>
</reference>
<organism evidence="3 4">
    <name type="scientific">Corallococcus macrosporus DSM 14697</name>
    <dbReference type="NCBI Taxonomy" id="1189310"/>
    <lineage>
        <taxon>Bacteria</taxon>
        <taxon>Pseudomonadati</taxon>
        <taxon>Myxococcota</taxon>
        <taxon>Myxococcia</taxon>
        <taxon>Myxococcales</taxon>
        <taxon>Cystobacterineae</taxon>
        <taxon>Myxococcaceae</taxon>
        <taxon>Corallococcus</taxon>
    </lineage>
</organism>
<evidence type="ECO:0008006" key="5">
    <source>
        <dbReference type="Google" id="ProtNLM"/>
    </source>
</evidence>
<dbReference type="KEGG" id="mmas:MYMAC_004842"/>
<keyword evidence="2" id="KW-0472">Membrane</keyword>
<evidence type="ECO:0000256" key="1">
    <source>
        <dbReference type="SAM" id="MobiDB-lite"/>
    </source>
</evidence>
<feature type="transmembrane region" description="Helical" evidence="2">
    <location>
        <begin position="77"/>
        <end position="99"/>
    </location>
</feature>